<dbReference type="PRINTS" id="PR01345">
    <property type="entry name" value="CERVTRCPTASE"/>
</dbReference>
<reference evidence="1" key="2">
    <citation type="journal article" date="2015" name="Fish Shellfish Immunol.">
        <title>Early steps in the European eel (Anguilla anguilla)-Vibrio vulnificus interaction in the gills: Role of the RtxA13 toxin.</title>
        <authorList>
            <person name="Callol A."/>
            <person name="Pajuelo D."/>
            <person name="Ebbesson L."/>
            <person name="Teles M."/>
            <person name="MacKenzie S."/>
            <person name="Amaro C."/>
        </authorList>
    </citation>
    <scope>NUCLEOTIDE SEQUENCE</scope>
</reference>
<dbReference type="EMBL" id="GBXM01007544">
    <property type="protein sequence ID" value="JAI01034.1"/>
    <property type="molecule type" value="Transcribed_RNA"/>
</dbReference>
<protein>
    <submittedName>
        <fullName evidence="1">Uncharacterized protein</fullName>
    </submittedName>
</protein>
<sequence>MKFNITKCKVLHVGNKNIGQDYFMGGTKLECAQVEKDLGVIVDQSLSGSCQCAVAVKKKANRMLGYIARSIEYKSKEIILTLYNTLVRPH</sequence>
<reference evidence="1" key="1">
    <citation type="submission" date="2014-11" db="EMBL/GenBank/DDBJ databases">
        <authorList>
            <person name="Amaro Gonzalez C."/>
        </authorList>
    </citation>
    <scope>NUCLEOTIDE SEQUENCE</scope>
</reference>
<organism evidence="1">
    <name type="scientific">Anguilla anguilla</name>
    <name type="common">European freshwater eel</name>
    <name type="synonym">Muraena anguilla</name>
    <dbReference type="NCBI Taxonomy" id="7936"/>
    <lineage>
        <taxon>Eukaryota</taxon>
        <taxon>Metazoa</taxon>
        <taxon>Chordata</taxon>
        <taxon>Craniata</taxon>
        <taxon>Vertebrata</taxon>
        <taxon>Euteleostomi</taxon>
        <taxon>Actinopterygii</taxon>
        <taxon>Neopterygii</taxon>
        <taxon>Teleostei</taxon>
        <taxon>Anguilliformes</taxon>
        <taxon>Anguillidae</taxon>
        <taxon>Anguilla</taxon>
    </lineage>
</organism>
<name>A0A0E9XH61_ANGAN</name>
<dbReference type="PANTHER" id="PTHR33332">
    <property type="entry name" value="REVERSE TRANSCRIPTASE DOMAIN-CONTAINING PROTEIN"/>
    <property type="match status" value="1"/>
</dbReference>
<dbReference type="AlphaFoldDB" id="A0A0E9XH61"/>
<evidence type="ECO:0000313" key="1">
    <source>
        <dbReference type="EMBL" id="JAI01034.1"/>
    </source>
</evidence>
<proteinExistence type="predicted"/>
<accession>A0A0E9XH61</accession>